<protein>
    <recommendedName>
        <fullName evidence="1">FAD dependent oxidoreductase domain-containing protein</fullName>
    </recommendedName>
</protein>
<feature type="domain" description="FAD dependent oxidoreductase" evidence="1">
    <location>
        <begin position="58"/>
        <end position="433"/>
    </location>
</feature>
<proteinExistence type="predicted"/>
<dbReference type="PANTHER" id="PTHR13847:SF279">
    <property type="entry name" value="FAD DEPENDENT OXIDOREDUCTASE DOMAIN-CONTAINING PROTEIN-RELATED"/>
    <property type="match status" value="1"/>
</dbReference>
<reference evidence="2 3" key="1">
    <citation type="journal article" date="2023" name="IMA Fungus">
        <title>Comparative genomic study of the Penicillium genus elucidates a diverse pangenome and 15 lateral gene transfer events.</title>
        <authorList>
            <person name="Petersen C."/>
            <person name="Sorensen T."/>
            <person name="Nielsen M.R."/>
            <person name="Sondergaard T.E."/>
            <person name="Sorensen J.L."/>
            <person name="Fitzpatrick D.A."/>
            <person name="Frisvad J.C."/>
            <person name="Nielsen K.L."/>
        </authorList>
    </citation>
    <scope>NUCLEOTIDE SEQUENCE [LARGE SCALE GENOMIC DNA]</scope>
    <source>
        <strain evidence="2 3">IBT 35679</strain>
    </source>
</reference>
<dbReference type="GO" id="GO:0005737">
    <property type="term" value="C:cytoplasm"/>
    <property type="evidence" value="ECO:0007669"/>
    <property type="project" value="TreeGrafter"/>
</dbReference>
<evidence type="ECO:0000313" key="2">
    <source>
        <dbReference type="EMBL" id="KAJ5524710.1"/>
    </source>
</evidence>
<evidence type="ECO:0000259" key="1">
    <source>
        <dbReference type="Pfam" id="PF01266"/>
    </source>
</evidence>
<dbReference type="EMBL" id="JAQIZZ010000008">
    <property type="protein sequence ID" value="KAJ5524710.1"/>
    <property type="molecule type" value="Genomic_DNA"/>
</dbReference>
<gene>
    <name evidence="2" type="ORF">N7494_011360</name>
</gene>
<dbReference type="Gene3D" id="3.50.50.60">
    <property type="entry name" value="FAD/NAD(P)-binding domain"/>
    <property type="match status" value="1"/>
</dbReference>
<dbReference type="SUPFAM" id="SSF51905">
    <property type="entry name" value="FAD/NAD(P)-binding domain"/>
    <property type="match status" value="1"/>
</dbReference>
<dbReference type="Gene3D" id="3.30.9.10">
    <property type="entry name" value="D-Amino Acid Oxidase, subunit A, domain 2"/>
    <property type="match status" value="1"/>
</dbReference>
<evidence type="ECO:0000313" key="3">
    <source>
        <dbReference type="Proteomes" id="UP001220324"/>
    </source>
</evidence>
<dbReference type="AlphaFoldDB" id="A0AAD6CJS2"/>
<dbReference type="Pfam" id="PF01266">
    <property type="entry name" value="DAO"/>
    <property type="match status" value="1"/>
</dbReference>
<comment type="caution">
    <text evidence="2">The sequence shown here is derived from an EMBL/GenBank/DDBJ whole genome shotgun (WGS) entry which is preliminary data.</text>
</comment>
<dbReference type="PANTHER" id="PTHR13847">
    <property type="entry name" value="SARCOSINE DEHYDROGENASE-RELATED"/>
    <property type="match status" value="1"/>
</dbReference>
<organism evidence="2 3">
    <name type="scientific">Penicillium frequentans</name>
    <dbReference type="NCBI Taxonomy" id="3151616"/>
    <lineage>
        <taxon>Eukaryota</taxon>
        <taxon>Fungi</taxon>
        <taxon>Dikarya</taxon>
        <taxon>Ascomycota</taxon>
        <taxon>Pezizomycotina</taxon>
        <taxon>Eurotiomycetes</taxon>
        <taxon>Eurotiomycetidae</taxon>
        <taxon>Eurotiales</taxon>
        <taxon>Aspergillaceae</taxon>
        <taxon>Penicillium</taxon>
    </lineage>
</organism>
<dbReference type="Proteomes" id="UP001220324">
    <property type="component" value="Unassembled WGS sequence"/>
</dbReference>
<dbReference type="InterPro" id="IPR006076">
    <property type="entry name" value="FAD-dep_OxRdtase"/>
</dbReference>
<sequence>MPSATDKTQANGLANGYTAIAGTEKCLPTVTPGETFWQTEKDELHDHRSTEQLPEHSDIVIIGAGYAGVGTAYHLVKDYDAKSVTILEARGACSGATGRNGGHCRPDLYGHIPTYMDRAGAQAGAEVALFEIANLRALKKIIEEEKIDCDFTLTRSTDVWCNEESAKKAKAVYDRMVAENLDYMNDVIFYTGDRSEGISGVKGAKACASFTAGTMWPYKFIMHLVKLVVTAGVNLQTHTPVTSVEPCSQEQGGFTVTTPRGTMHAGKVVYANNAYVSGILPQYKKNIIPCKGICCRITLPESKEAAPLLTNSYINRTDENVLSYLIPRSDGSIVVGGAAAVFRNAEDQWYDNVDDSVLIDAANDYYTDYMQRTYYGWEGAKIDKLWSGVMGYSYDSNPHIGAVPGESDQYILAGFNGHGMPVIWLSSKEVAKMVMEDVSFDKTGLPGLFQSTQFRIDRALNGKEEDGDILGTGKSAATKP</sequence>
<accession>A0AAD6CJS2</accession>
<name>A0AAD6CJS2_9EURO</name>
<keyword evidence="3" id="KW-1185">Reference proteome</keyword>
<dbReference type="InterPro" id="IPR036188">
    <property type="entry name" value="FAD/NAD-bd_sf"/>
</dbReference>